<evidence type="ECO:0000313" key="1">
    <source>
        <dbReference type="EMBL" id="KAJ3662569.1"/>
    </source>
</evidence>
<comment type="caution">
    <text evidence="1">The sequence shown here is derived from an EMBL/GenBank/DDBJ whole genome shotgun (WGS) entry which is preliminary data.</text>
</comment>
<keyword evidence="2" id="KW-1185">Reference proteome</keyword>
<evidence type="ECO:0000313" key="2">
    <source>
        <dbReference type="Proteomes" id="UP001168821"/>
    </source>
</evidence>
<accession>A0AA38IX63</accession>
<name>A0AA38IX63_9CUCU</name>
<reference evidence="1" key="1">
    <citation type="journal article" date="2023" name="G3 (Bethesda)">
        <title>Whole genome assemblies of Zophobas morio and Tenebrio molitor.</title>
        <authorList>
            <person name="Kaur S."/>
            <person name="Stinson S.A."/>
            <person name="diCenzo G.C."/>
        </authorList>
    </citation>
    <scope>NUCLEOTIDE SEQUENCE</scope>
    <source>
        <strain evidence="1">QUZm001</strain>
    </source>
</reference>
<dbReference type="EMBL" id="JALNTZ010000002">
    <property type="protein sequence ID" value="KAJ3662569.1"/>
    <property type="molecule type" value="Genomic_DNA"/>
</dbReference>
<protein>
    <submittedName>
        <fullName evidence="1">Uncharacterized protein</fullName>
    </submittedName>
</protein>
<proteinExistence type="predicted"/>
<dbReference type="AlphaFoldDB" id="A0AA38IX63"/>
<gene>
    <name evidence="1" type="ORF">Zmor_006911</name>
</gene>
<organism evidence="1 2">
    <name type="scientific">Zophobas morio</name>
    <dbReference type="NCBI Taxonomy" id="2755281"/>
    <lineage>
        <taxon>Eukaryota</taxon>
        <taxon>Metazoa</taxon>
        <taxon>Ecdysozoa</taxon>
        <taxon>Arthropoda</taxon>
        <taxon>Hexapoda</taxon>
        <taxon>Insecta</taxon>
        <taxon>Pterygota</taxon>
        <taxon>Neoptera</taxon>
        <taxon>Endopterygota</taxon>
        <taxon>Coleoptera</taxon>
        <taxon>Polyphaga</taxon>
        <taxon>Cucujiformia</taxon>
        <taxon>Tenebrionidae</taxon>
        <taxon>Zophobas</taxon>
    </lineage>
</organism>
<dbReference type="Proteomes" id="UP001168821">
    <property type="component" value="Unassembled WGS sequence"/>
</dbReference>
<sequence>MITIKNEWLSLKSFPGFYILVKRFPKSKVLSMDQVNEFLSKASDDECLMVKVALIIGLADACRSTELVDLLTSRCSRFRLFVII</sequence>